<dbReference type="Proteomes" id="UP000001568">
    <property type="component" value="Chromosome 6"/>
</dbReference>
<dbReference type="AlphaFoldDB" id="A4RYN8"/>
<evidence type="ECO:0000256" key="2">
    <source>
        <dbReference type="SAM" id="MobiDB-lite"/>
    </source>
</evidence>
<feature type="coiled-coil region" evidence="1">
    <location>
        <begin position="495"/>
        <end position="572"/>
    </location>
</feature>
<dbReference type="OrthoDB" id="10635879at2759"/>
<keyword evidence="1" id="KW-0175">Coiled coil</keyword>
<dbReference type="EMBL" id="CP000586">
    <property type="protein sequence ID" value="ABO96718.1"/>
    <property type="molecule type" value="Genomic_DNA"/>
</dbReference>
<dbReference type="HOGENOM" id="CLU_434395_0_0_1"/>
<dbReference type="Gramene" id="ABO96718">
    <property type="protein sequence ID" value="ABO96718"/>
    <property type="gene ID" value="OSTLU_32094"/>
</dbReference>
<gene>
    <name evidence="3" type="ORF">OSTLU_32094</name>
</gene>
<evidence type="ECO:0008006" key="5">
    <source>
        <dbReference type="Google" id="ProtNLM"/>
    </source>
</evidence>
<name>A4RYN8_OSTLU</name>
<dbReference type="RefSeq" id="XP_001418425.1">
    <property type="nucleotide sequence ID" value="XM_001418388.1"/>
</dbReference>
<organism evidence="3 4">
    <name type="scientific">Ostreococcus lucimarinus (strain CCE9901)</name>
    <dbReference type="NCBI Taxonomy" id="436017"/>
    <lineage>
        <taxon>Eukaryota</taxon>
        <taxon>Viridiplantae</taxon>
        <taxon>Chlorophyta</taxon>
        <taxon>Mamiellophyceae</taxon>
        <taxon>Mamiellales</taxon>
        <taxon>Bathycoccaceae</taxon>
        <taxon>Ostreococcus</taxon>
    </lineage>
</organism>
<evidence type="ECO:0000256" key="1">
    <source>
        <dbReference type="SAM" id="Coils"/>
    </source>
</evidence>
<evidence type="ECO:0000313" key="4">
    <source>
        <dbReference type="Proteomes" id="UP000001568"/>
    </source>
</evidence>
<dbReference type="GeneID" id="5002557"/>
<feature type="region of interest" description="Disordered" evidence="2">
    <location>
        <begin position="84"/>
        <end position="114"/>
    </location>
</feature>
<evidence type="ECO:0000313" key="3">
    <source>
        <dbReference type="EMBL" id="ABO96718.1"/>
    </source>
</evidence>
<sequence>MIEGVRQRAKAGDEDALEALGALEELANDAVDKVANGGAFREVVETPRATTTVASGGLDLFSGLTLNETPPMAMNATMISPTVDASPKPTTPISPADLFGLNNASTPDSSWRREKPRIGYGRREAGAGLMDFEATMMAKAEVSIEDAPVFDEVEVGGDDAFEFAVATPSEEDESATPIVGDDRGDARVELRGLLKASDVRFKPAKLAYESAEARRVAATSKRLVSAKECTKLLETIEKFKLEQEGAIGKDDFEAAARLEESIEGARRAYSEMIAKLFAAENEFRDCLAEASEALKTWIAEICSSMDEIQQFAETKRRQLDDAMSSQHEAQRAAAIAREARKNALMVAKDEAQTTCTSLEKNLVDISEKRAALDAPLSELRDEIASLRAELQAKENKLHEKEIERTQLLEEEGLLRQTIADAARRRDAATDDLQNFDETTEEVSSGAPEELKEVQDIATEAENATASLQETLHQRETDLSSKQNALNNLATFITAETSARARLDEAEKALERTRDEKRCVESARQRETDLSSRIAELERVKTAAVEEKRFIDAQQASTTIKELSAEIDIAKASASVDAVALDDAIARASAALDDAVLASATARLNRLRAESGDAATVAIDLLRMAHPKLDL</sequence>
<accession>A4RYN8</accession>
<reference evidence="3 4" key="1">
    <citation type="journal article" date="2007" name="Proc. Natl. Acad. Sci. U.S.A.">
        <title>The tiny eukaryote Ostreococcus provides genomic insights into the paradox of plankton speciation.</title>
        <authorList>
            <person name="Palenik B."/>
            <person name="Grimwood J."/>
            <person name="Aerts A."/>
            <person name="Rouze P."/>
            <person name="Salamov A."/>
            <person name="Putnam N."/>
            <person name="Dupont C."/>
            <person name="Jorgensen R."/>
            <person name="Derelle E."/>
            <person name="Rombauts S."/>
            <person name="Zhou K."/>
            <person name="Otillar R."/>
            <person name="Merchant S.S."/>
            <person name="Podell S."/>
            <person name="Gaasterland T."/>
            <person name="Napoli C."/>
            <person name="Gendler K."/>
            <person name="Manuell A."/>
            <person name="Tai V."/>
            <person name="Vallon O."/>
            <person name="Piganeau G."/>
            <person name="Jancek S."/>
            <person name="Heijde M."/>
            <person name="Jabbari K."/>
            <person name="Bowler C."/>
            <person name="Lohr M."/>
            <person name="Robbens S."/>
            <person name="Werner G."/>
            <person name="Dubchak I."/>
            <person name="Pazour G.J."/>
            <person name="Ren Q."/>
            <person name="Paulsen I."/>
            <person name="Delwiche C."/>
            <person name="Schmutz J."/>
            <person name="Rokhsar D."/>
            <person name="Van de Peer Y."/>
            <person name="Moreau H."/>
            <person name="Grigoriev I.V."/>
        </authorList>
    </citation>
    <scope>NUCLEOTIDE SEQUENCE [LARGE SCALE GENOMIC DNA]</scope>
    <source>
        <strain evidence="3 4">CCE9901</strain>
    </source>
</reference>
<dbReference type="OMA" id="TELERWD"/>
<dbReference type="KEGG" id="olu:OSTLU_32094"/>
<feature type="coiled-coil region" evidence="1">
    <location>
        <begin position="348"/>
        <end position="470"/>
    </location>
</feature>
<proteinExistence type="predicted"/>
<protein>
    <recommendedName>
        <fullName evidence="5">UVR domain-containing protein</fullName>
    </recommendedName>
</protein>
<keyword evidence="4" id="KW-1185">Reference proteome</keyword>